<dbReference type="EMBL" id="RAUE01000029">
    <property type="protein sequence ID" value="MBA0312852.1"/>
    <property type="molecule type" value="Genomic_DNA"/>
</dbReference>
<keyword evidence="4" id="KW-0843">Virulence</keyword>
<evidence type="ECO:0000256" key="4">
    <source>
        <dbReference type="ARBA" id="ARBA00023026"/>
    </source>
</evidence>
<reference evidence="6" key="2">
    <citation type="journal article" date="2020" name="Front. Microbiol.">
        <title>Genetic Variants of the DSF Quorum Sensing System in Stenotrophomonas maltophilia Influence Virulence and Resistance Phenotypes Among Genotypically Diverse Clinical Isolates.</title>
        <authorList>
            <person name="Yero D."/>
            <person name="Huedo P."/>
            <person name="Conchillo-Sole O."/>
            <person name="Martinez-Servat S."/>
            <person name="Mamat U."/>
            <person name="Coves X."/>
            <person name="Llanas F."/>
            <person name="Roca I."/>
            <person name="Vila J."/>
            <person name="Schaible U.E."/>
            <person name="Daura X."/>
            <person name="Gibert I."/>
        </authorList>
    </citation>
    <scope>NUCLEOTIDE SEQUENCE</scope>
    <source>
        <strain evidence="6">OG156</strain>
    </source>
</reference>
<gene>
    <name evidence="6" type="ORF">D7Y33_17870</name>
</gene>
<evidence type="ECO:0000256" key="3">
    <source>
        <dbReference type="ARBA" id="ARBA00022913"/>
    </source>
</evidence>
<dbReference type="InterPro" id="IPR006914">
    <property type="entry name" value="VENN_dom"/>
</dbReference>
<evidence type="ECO:0000313" key="6">
    <source>
        <dbReference type="EMBL" id="MBA0312852.1"/>
    </source>
</evidence>
<name>A0A2J0SGD8_STEMA</name>
<organism evidence="6 7">
    <name type="scientific">Stenotrophomonas maltophilia</name>
    <name type="common">Pseudomonas maltophilia</name>
    <name type="synonym">Xanthomonas maltophilia</name>
    <dbReference type="NCBI Taxonomy" id="40324"/>
    <lineage>
        <taxon>Bacteria</taxon>
        <taxon>Pseudomonadati</taxon>
        <taxon>Pseudomonadota</taxon>
        <taxon>Gammaproteobacteria</taxon>
        <taxon>Lysobacterales</taxon>
        <taxon>Lysobacteraceae</taxon>
        <taxon>Stenotrophomonas</taxon>
        <taxon>Stenotrophomonas maltophilia group</taxon>
    </lineage>
</organism>
<keyword evidence="2" id="KW-0800">Toxin</keyword>
<protein>
    <recommendedName>
        <fullName evidence="5">VENN motif-containing domain-containing protein</fullName>
    </recommendedName>
</protein>
<keyword evidence="3" id="KW-1266">Target cell cytoplasm</keyword>
<accession>A0A2J0SGD8</accession>
<dbReference type="GO" id="GO:0090729">
    <property type="term" value="F:toxin activity"/>
    <property type="evidence" value="ECO:0007669"/>
    <property type="project" value="UniProtKB-KW"/>
</dbReference>
<dbReference type="Proteomes" id="UP000822271">
    <property type="component" value="Unassembled WGS sequence"/>
</dbReference>
<evidence type="ECO:0000256" key="1">
    <source>
        <dbReference type="ARBA" id="ARBA00004219"/>
    </source>
</evidence>
<evidence type="ECO:0000256" key="2">
    <source>
        <dbReference type="ARBA" id="ARBA00022656"/>
    </source>
</evidence>
<sequence>MQRRGEVGRLDDYNRALNAVTTALVSGVAGQGAGQVAPNALAPYAAYFIGSKLDPSHGSDPNATLHFLSHTVLGAPLAEANGGSAGTEAVSATGGELAARVLTNSLTGGNPAKLSPEQKEVALALSHAVGVLAGGLLAQDLAGITLNAGIAKNSVENNFLAEDQARAMKQQLDECGGDTSCQKTVRDVVKQLSERMDYGLLSVCSANSSSPACQVFVNAAVSYKYGSWPGVLGLFDELGHSSEALSSFGHSLNGRAYRELIFESGGSSRSISCLKNTL</sequence>
<proteinExistence type="predicted"/>
<reference evidence="6" key="1">
    <citation type="submission" date="2018-09" db="EMBL/GenBank/DDBJ databases">
        <authorList>
            <person name="Groschel M."/>
            <person name="Kohl T."/>
            <person name="Conchillo-Sole O."/>
            <person name="Mamat U."/>
            <person name="Yero D."/>
            <person name="Niemann S."/>
            <person name="Daura X."/>
            <person name="Gibert I."/>
        </authorList>
    </citation>
    <scope>NUCLEOTIDE SEQUENCE</scope>
    <source>
        <strain evidence="6">OG156</strain>
    </source>
</reference>
<evidence type="ECO:0000313" key="7">
    <source>
        <dbReference type="Proteomes" id="UP000822271"/>
    </source>
</evidence>
<comment type="caution">
    <text evidence="6">The sequence shown here is derived from an EMBL/GenBank/DDBJ whole genome shotgun (WGS) entry which is preliminary data.</text>
</comment>
<evidence type="ECO:0000259" key="5">
    <source>
        <dbReference type="Pfam" id="PF04829"/>
    </source>
</evidence>
<feature type="domain" description="VENN motif-containing" evidence="5">
    <location>
        <begin position="112"/>
        <end position="161"/>
    </location>
</feature>
<dbReference type="Pfam" id="PF04829">
    <property type="entry name" value="PT-VENN"/>
    <property type="match status" value="1"/>
</dbReference>
<dbReference type="AlphaFoldDB" id="A0A2J0SGD8"/>
<comment type="subcellular location">
    <subcellularLocation>
        <location evidence="1">Target cell</location>
        <location evidence="1">Target cell cytoplasm</location>
    </subcellularLocation>
</comment>